<dbReference type="Gene3D" id="1.10.1200.10">
    <property type="entry name" value="ACP-like"/>
    <property type="match status" value="3"/>
</dbReference>
<gene>
    <name evidence="4" type="ORF">OL497_10790</name>
</gene>
<dbReference type="InterPro" id="IPR009081">
    <property type="entry name" value="PP-bd_ACP"/>
</dbReference>
<evidence type="ECO:0000313" key="5">
    <source>
        <dbReference type="Proteomes" id="UP001207742"/>
    </source>
</evidence>
<accession>A0ABT3IK89</accession>
<dbReference type="Gene3D" id="3.30.559.10">
    <property type="entry name" value="Chloramphenicol acetyltransferase-like domain"/>
    <property type="match status" value="3"/>
</dbReference>
<reference evidence="4 5" key="1">
    <citation type="submission" date="2022-10" db="EMBL/GenBank/DDBJ databases">
        <title>Chitinophaga nivalis PC15 sp. nov., isolated from Pyeongchang county, South Korea.</title>
        <authorList>
            <person name="Trinh H.N."/>
        </authorList>
    </citation>
    <scope>NUCLEOTIDE SEQUENCE [LARGE SCALE GENOMIC DNA]</scope>
    <source>
        <strain evidence="4 5">PC14</strain>
    </source>
</reference>
<dbReference type="InterPro" id="IPR025110">
    <property type="entry name" value="AMP-bd_C"/>
</dbReference>
<dbReference type="InterPro" id="IPR010071">
    <property type="entry name" value="AA_adenyl_dom"/>
</dbReference>
<dbReference type="NCBIfam" id="TIGR01733">
    <property type="entry name" value="AA-adenyl-dom"/>
    <property type="match status" value="3"/>
</dbReference>
<organism evidence="4 5">
    <name type="scientific">Chitinophaga nivalis</name>
    <dbReference type="NCBI Taxonomy" id="2991709"/>
    <lineage>
        <taxon>Bacteria</taxon>
        <taxon>Pseudomonadati</taxon>
        <taxon>Bacteroidota</taxon>
        <taxon>Chitinophagia</taxon>
        <taxon>Chitinophagales</taxon>
        <taxon>Chitinophagaceae</taxon>
        <taxon>Chitinophaga</taxon>
    </lineage>
</organism>
<dbReference type="PANTHER" id="PTHR45527">
    <property type="entry name" value="NONRIBOSOMAL PEPTIDE SYNTHETASE"/>
    <property type="match status" value="1"/>
</dbReference>
<dbReference type="Pfam" id="PF00501">
    <property type="entry name" value="AMP-binding"/>
    <property type="match status" value="3"/>
</dbReference>
<dbReference type="Gene3D" id="3.30.300.30">
    <property type="match status" value="3"/>
</dbReference>
<dbReference type="SUPFAM" id="SSF52777">
    <property type="entry name" value="CoA-dependent acyltransferases"/>
    <property type="match status" value="6"/>
</dbReference>
<feature type="domain" description="Carrier" evidence="3">
    <location>
        <begin position="2051"/>
        <end position="2128"/>
    </location>
</feature>
<evidence type="ECO:0000256" key="1">
    <source>
        <dbReference type="ARBA" id="ARBA00022450"/>
    </source>
</evidence>
<dbReference type="CDD" id="cd05930">
    <property type="entry name" value="A_NRPS"/>
    <property type="match status" value="3"/>
</dbReference>
<dbReference type="PROSITE" id="PS00455">
    <property type="entry name" value="AMP_BINDING"/>
    <property type="match status" value="3"/>
</dbReference>
<dbReference type="Proteomes" id="UP001207742">
    <property type="component" value="Unassembled WGS sequence"/>
</dbReference>
<evidence type="ECO:0000259" key="3">
    <source>
        <dbReference type="PROSITE" id="PS50075"/>
    </source>
</evidence>
<dbReference type="InterPro" id="IPR045851">
    <property type="entry name" value="AMP-bd_C_sf"/>
</dbReference>
<proteinExistence type="predicted"/>
<dbReference type="PROSITE" id="PS50075">
    <property type="entry name" value="CARRIER"/>
    <property type="match status" value="3"/>
</dbReference>
<dbReference type="SMART" id="SM00823">
    <property type="entry name" value="PKS_PP"/>
    <property type="match status" value="3"/>
</dbReference>
<dbReference type="Gene3D" id="3.30.559.30">
    <property type="entry name" value="Nonribosomal peptide synthetase, condensation domain"/>
    <property type="match status" value="3"/>
</dbReference>
<dbReference type="InterPro" id="IPR020845">
    <property type="entry name" value="AMP-binding_CS"/>
</dbReference>
<dbReference type="SMART" id="SM01294">
    <property type="entry name" value="PKS_PP_betabranch"/>
    <property type="match status" value="1"/>
</dbReference>
<dbReference type="InterPro" id="IPR020806">
    <property type="entry name" value="PKS_PP-bd"/>
</dbReference>
<dbReference type="InterPro" id="IPR036736">
    <property type="entry name" value="ACP-like_sf"/>
</dbReference>
<evidence type="ECO:0000313" key="4">
    <source>
        <dbReference type="EMBL" id="MCW3484383.1"/>
    </source>
</evidence>
<dbReference type="Gene3D" id="2.30.38.10">
    <property type="entry name" value="Luciferase, Domain 3"/>
    <property type="match status" value="1"/>
</dbReference>
<name>A0ABT3IK89_9BACT</name>
<dbReference type="Pfam" id="PF13193">
    <property type="entry name" value="AMP-binding_C"/>
    <property type="match status" value="2"/>
</dbReference>
<feature type="domain" description="Carrier" evidence="3">
    <location>
        <begin position="3108"/>
        <end position="3185"/>
    </location>
</feature>
<dbReference type="SUPFAM" id="SSF56801">
    <property type="entry name" value="Acetyl-CoA synthetase-like"/>
    <property type="match status" value="3"/>
</dbReference>
<dbReference type="InterPro" id="IPR042099">
    <property type="entry name" value="ANL_N_sf"/>
</dbReference>
<dbReference type="RefSeq" id="WP_264729963.1">
    <property type="nucleotide sequence ID" value="NZ_JAPDNR010000001.1"/>
</dbReference>
<dbReference type="Gene3D" id="3.40.50.12780">
    <property type="entry name" value="N-terminal domain of ligase-like"/>
    <property type="match status" value="2"/>
</dbReference>
<keyword evidence="2" id="KW-0597">Phosphoprotein</keyword>
<dbReference type="InterPro" id="IPR001242">
    <property type="entry name" value="Condensation_dom"/>
</dbReference>
<dbReference type="SUPFAM" id="SSF47336">
    <property type="entry name" value="ACP-like"/>
    <property type="match status" value="3"/>
</dbReference>
<dbReference type="InterPro" id="IPR023213">
    <property type="entry name" value="CAT-like_dom_sf"/>
</dbReference>
<keyword evidence="1" id="KW-0596">Phosphopantetheine</keyword>
<protein>
    <submittedName>
        <fullName evidence="4">Amino acid adenylation domain-containing protein</fullName>
    </submittedName>
</protein>
<keyword evidence="5" id="KW-1185">Reference proteome</keyword>
<dbReference type="EMBL" id="JAPDNS010000001">
    <property type="protein sequence ID" value="MCW3484383.1"/>
    <property type="molecule type" value="Genomic_DNA"/>
</dbReference>
<dbReference type="NCBIfam" id="NF003417">
    <property type="entry name" value="PRK04813.1"/>
    <property type="match status" value="3"/>
</dbReference>
<dbReference type="Gene3D" id="3.40.50.980">
    <property type="match status" value="2"/>
</dbReference>
<sequence>MLTIFNKYKSKGIIISLDTPGENLSLKGNLASLTAADKDELKQHKEALINFMKAQRQARQFIPQAVSRDARYPLSPGQKSIWVDDQLANGKHTYIIPAVYRFSLPGFTRENLIAAAGALAAHTEILRTVIRSEGGEPYHLTLEHIDIDQHLSFIDYSSHPDPETPIRADMTMILAKPLAYEALPPWQMTCFMLPGEECCLLLKIHHLIADGESLGLMVQEMMGKYDLVLSGKEMPTPKDTFQFRDFVNWINDKNLFTPAAAFWQRELSGFEENAELPALWPEAGAMGAGNEYAVVLAAEVYEQVMHYVQEQRIHLSALLTACYSIVVSKYTGSRDFVIGTPAAGRSHAQLQTVIGDFVNVLPVRVKMDYTQGQHAFIAAVQQTFYQVLEHQLYPFEYILEDIGYQHKGEGYPLFNVMISFPNNLSLDIEESGLHATRNRSMYDLTCTVIAAPAGLKLVFEYKTSKFSSQAIARWAKEMEWVLTQLIQPVSVPLSAIKLLTPEEETAMLLLGKGQEKVEVPFLSVPAAFVHQVLINPAETAVIAGERRSTYEEIYREATKLAINLQRNGVRKGDRVVTLLPASTALIELMWGIWFAEAVYVPVDPEGPAERTKAVLEDCTPALVVDGSVLSGLRSVAVIPDVANEWSQPDDMAYLLYTSGSTGIPKGVMVSHRNLVCKLFEEKALLAHAGKIVTLSLTSPVFDVAFLETVFPLICGGTVVVTGKTTAVPADIIIREKVTLLQGTPTYFTHFISELQAADAIKLNATLKIICIGGESLNEVLLGNIKKLLPDVCVNNHYGPTEITIDAVVNRNVTSFHQNIIGKPIGNTGVMITDSCGNLLPVGVAGELLITGPSVAAGYWNRDALTAAQFRTHPLSADKVYCSGDLARWTPDGNVAFIGRKDRQVKLRGYRIELEEITHVLKRYPLVTDAFSGVIGQTLVSWIVCSGETDETLIRHWLKQQLPDYMIPSAIAFIDHMPGNSNNKVDTRQLPVPATLQVAYVAPRNRLEEEITAIWQEVLQQEQPGIYANFFELGGHSLKLMKLINRYAAVFNVALNPRELFNRVTIESHAWLISRTGKVYQDTIERIPEAADYAVSFAQKRIWVLSQLDAGSKAYHMPTAMRLAMPLNVPAFLEAMEQVVARHEMLRTVFLQNSQGELRQRILQPAETGFKVDYEDYSHRADAITYLTTTYFDRIREAVFPLDKGPLLRAGLFRTGPEDYLFLLNMHHIISDGWSMEILIRDVLHTYGVLTGSITTALPPLEIQYRDYAAWHNQQLSGDSLQAHRYYWQQQLAALPGVLDLPGWQQRPVMKTYNGAIIPFAFSETTTRHIHTFIRQHGGSLFMCLLAGLNGVLYRYTRQTDMIIGTPMATRNHAALEDQIGFYINTLALRSRFAATDSFAALYEHVKQTTLDAYNHQQYPFDKLVDDLRLPVAINRNPLFDIMLVLQNTEQEQHDAKATFRQFAAGISYIADHTTTSHFDITLLFTETEEGISGTAEYNTDIYQEAFVAQLLRHLESFINKGIVEEDEAIATLDYLQEEDKTYLLQTLNNTDSDYARNGTVISLFESQVESTPDHIALVAGEITLTYRQLNEWSNRLAYYLVTHYHIRPDDLIGMKPDRDEWMIITVLGILKSGAAYVPIDPQYPEERIRFMEQNSGCRTIIDSRELAVFRSHFSDYSERNPEKMYTAANLAYIIYTSGSTGNPKGVMMEHRQLNNLITYHRRLDISYERVTQFTSISFDVSFQEIFFTITRGGTLHVLSEATKINPELLIAYVQQHAITTLFLPTSFFRNLGNDRHFLTGLKTVSDIVVAGEQLLLSPAVQDFLQENTVRLHNHYGPAEAHVVTTYTIPAAQAATVPPIGKPIANTRIYILDELLGLQPNGTFGYLYIGGDAVARGYLNREDLTAERFIADPFGQTARLYRTGDLGRWLPDGNIEFLGRNDDQVKIRGFRVELGEIESQLLQHPFITAATVMLRKNEDSAEGKLVAYLVSIQPLTPGDVKAFLLTRMPRYMVPDYYSRIDSIPLTSNGKVNRALLPEVTAENGANDIAYTPPATAAEKKLTTIWQHILGIGTDRIGVDDDFFELGGHSLKVISLLTAVRKTFGVAPPLTGFYRHTTIRNQALLISHTTTGQEIAILPAAPADGYTLSPSQLRIWLVEQLTDNAAGYTIGGSYPLDPDINPEVLRVALDSVIRRHEILRTIFGEKEGVPHQLVKETYDINDYLDIHLATADEESVTEEIKNNIAGTRFNLETGPLLKLAFVNNGKKAVLFFNMHHIISDGWSMEILLRDLFTYYDAAIAGEIPQLPPLPIQYKDYAAWLPPYLAGEKLRSMEEYWIAQLSGTLPLLRLPADFEQDNAISATAGTYEVVVDATLHNHIRQFILEHNSSLFGLFIAACKIVLSRLTGLTDIITGIPVANRDPDEVKDLIGCFLNTLMLRDKVDAQQPFVAFLQEVNNTLVNGLENQAYPFEQLLDKLQIDKHFHHFPVSPVFLNMLNFNNTVRALPENYVPVDNPHTGFTRFDLECYFEAVENGLIISCTYKNKLFKPATIASWMNAIVDVLQQVMVHPAILINEVALFREPVERTLMPVPRQPFVPFEATAVNQSVVARFEEIVQRCPDNVAVNEEGIIFTYATLNACANGLATRLMEQRMADRYKVALLMEHGIEAIIGMLAVLKAGLTYVPLDPHFPVERLVYILEDIDCGLMIASPGEMELAATITAKLPEVPVLVYKDIAPEEENIGVDIAPDSPAYILYTSGSTGQPKGVIQLHGNILHFIRVYTNNLHIDAADRLSLMPAYTFDAAVMDIYGALLNGASLYPYDIKQRGLEQLGDWLTACGISIVHTVPTIYRYFISKLQEEVFENIRLVVLGGEAVYKYDFDNFKKHFGSNAILINGYGPTESTITLQKFLDHHSVVTAGSISIGYPVTDTQIYLLHADGRLAGIYEEGEIVYKSKYLAQGYLNKPEQTAKVFTTDPFTGTERVYRSGDLGRLLPNGEIEFIGRKDNQVKLNGQRVELPEIELQLLKIPLIAEAVVVVKTWNGEDTLVAYLRVVAPLETTEVKRSLAATLPAYMVPARYVLLEQFPLTATGKISRMDLPEPAETAVPLAPYVAPVNNVEATLVDIWSEVLQIAKEKISTGYSFFDLGGNSIKLIKANALISRAFNRKLPVTTLFNYPNIHSLAAWLGGGELAAVSATDEELDTAVGRMEDLLKLINDNHDEA</sequence>
<dbReference type="InterPro" id="IPR000873">
    <property type="entry name" value="AMP-dep_synth/lig_dom"/>
</dbReference>
<comment type="caution">
    <text evidence="4">The sequence shown here is derived from an EMBL/GenBank/DDBJ whole genome shotgun (WGS) entry which is preliminary data.</text>
</comment>
<dbReference type="CDD" id="cd19531">
    <property type="entry name" value="LCL_NRPS-like"/>
    <property type="match status" value="2"/>
</dbReference>
<feature type="domain" description="Carrier" evidence="3">
    <location>
        <begin position="1001"/>
        <end position="1076"/>
    </location>
</feature>
<dbReference type="Pfam" id="PF00668">
    <property type="entry name" value="Condensation"/>
    <property type="match status" value="3"/>
</dbReference>
<dbReference type="Pfam" id="PF00550">
    <property type="entry name" value="PP-binding"/>
    <property type="match status" value="3"/>
</dbReference>
<evidence type="ECO:0000256" key="2">
    <source>
        <dbReference type="ARBA" id="ARBA00022553"/>
    </source>
</evidence>
<dbReference type="PANTHER" id="PTHR45527:SF1">
    <property type="entry name" value="FATTY ACID SYNTHASE"/>
    <property type="match status" value="1"/>
</dbReference>